<name>A0A8C4QII4_EPTBU</name>
<evidence type="ECO:0000259" key="11">
    <source>
        <dbReference type="Pfam" id="PF01120"/>
    </source>
</evidence>
<dbReference type="EC" id="3.2.1.51" evidence="4"/>
<dbReference type="Gene3D" id="3.20.20.80">
    <property type="entry name" value="Glycosidases"/>
    <property type="match status" value="2"/>
</dbReference>
<organism evidence="13 14">
    <name type="scientific">Eptatretus burgeri</name>
    <name type="common">Inshore hagfish</name>
    <dbReference type="NCBI Taxonomy" id="7764"/>
    <lineage>
        <taxon>Eukaryota</taxon>
        <taxon>Metazoa</taxon>
        <taxon>Chordata</taxon>
        <taxon>Craniata</taxon>
        <taxon>Vertebrata</taxon>
        <taxon>Cyclostomata</taxon>
        <taxon>Myxini</taxon>
        <taxon>Myxiniformes</taxon>
        <taxon>Myxinidae</taxon>
        <taxon>Eptatretinae</taxon>
        <taxon>Eptatretus</taxon>
    </lineage>
</organism>
<evidence type="ECO:0000256" key="3">
    <source>
        <dbReference type="ARBA" id="ARBA00011881"/>
    </source>
</evidence>
<comment type="function">
    <text evidence="1">Alpha-L-fucosidase is responsible for hydrolyzing the alpha-1,6-linked fucose joined to the reducing-end N-acetylglucosamine of the carbohydrate moieties of glycoproteins.</text>
</comment>
<keyword evidence="9" id="KW-0472">Membrane</keyword>
<dbReference type="GO" id="GO:0004560">
    <property type="term" value="F:alpha-L-fucosidase activity"/>
    <property type="evidence" value="ECO:0007669"/>
    <property type="project" value="UniProtKB-EC"/>
</dbReference>
<feature type="signal peptide" evidence="10">
    <location>
        <begin position="1"/>
        <end position="18"/>
    </location>
</feature>
<dbReference type="PROSITE" id="PS00385">
    <property type="entry name" value="ALPHA_L_FUCOSIDASE"/>
    <property type="match status" value="1"/>
</dbReference>
<keyword evidence="8" id="KW-0326">Glycosidase</keyword>
<dbReference type="PANTHER" id="PTHR10030:SF2">
    <property type="entry name" value="TISSUE ALPHA-L-FUCOSIDASE"/>
    <property type="match status" value="1"/>
</dbReference>
<protein>
    <recommendedName>
        <fullName evidence="4">alpha-L-fucosidase</fullName>
        <ecNumber evidence="4">3.2.1.51</ecNumber>
    </recommendedName>
</protein>
<dbReference type="InterPro" id="IPR000933">
    <property type="entry name" value="Glyco_hydro_29"/>
</dbReference>
<dbReference type="InterPro" id="IPR016286">
    <property type="entry name" value="FUC_metazoa-typ"/>
</dbReference>
<evidence type="ECO:0000256" key="5">
    <source>
        <dbReference type="ARBA" id="ARBA00022729"/>
    </source>
</evidence>
<dbReference type="GO" id="GO:0005764">
    <property type="term" value="C:lysosome"/>
    <property type="evidence" value="ECO:0007669"/>
    <property type="project" value="TreeGrafter"/>
</dbReference>
<feature type="domain" description="Glycoside hydrolase family 29 N-terminal" evidence="11">
    <location>
        <begin position="13"/>
        <end position="158"/>
    </location>
</feature>
<evidence type="ECO:0000256" key="8">
    <source>
        <dbReference type="ARBA" id="ARBA00023295"/>
    </source>
</evidence>
<comment type="similarity">
    <text evidence="2">Belongs to the glycosyl hydrolase 29 family.</text>
</comment>
<keyword evidence="6" id="KW-0378">Hydrolase</keyword>
<dbReference type="OMA" id="KPDWHSQ"/>
<evidence type="ECO:0000256" key="10">
    <source>
        <dbReference type="SAM" id="SignalP"/>
    </source>
</evidence>
<dbReference type="GeneTree" id="ENSGT00440000035378"/>
<keyword evidence="9" id="KW-0812">Transmembrane</keyword>
<evidence type="ECO:0000313" key="14">
    <source>
        <dbReference type="Proteomes" id="UP000694388"/>
    </source>
</evidence>
<keyword evidence="9" id="KW-1133">Transmembrane helix</keyword>
<dbReference type="Ensembl" id="ENSEBUT00000016540.1">
    <property type="protein sequence ID" value="ENSEBUP00000015964.1"/>
    <property type="gene ID" value="ENSEBUG00000010041.1"/>
</dbReference>
<dbReference type="InterPro" id="IPR017853">
    <property type="entry name" value="GH"/>
</dbReference>
<dbReference type="PANTHER" id="PTHR10030">
    <property type="entry name" value="ALPHA-L-FUCOSIDASE"/>
    <property type="match status" value="1"/>
</dbReference>
<evidence type="ECO:0000256" key="1">
    <source>
        <dbReference type="ARBA" id="ARBA00004071"/>
    </source>
</evidence>
<dbReference type="InterPro" id="IPR057739">
    <property type="entry name" value="Glyco_hydro_29_N"/>
</dbReference>
<sequence length="497" mass="57052">MAIHFFLLIALLIQVTKSKYTPDWPSLDTRPLPPWYDQAKFGIFLHWGVFSVPSFGSEWFWYQWQFQKNPEYVKFMKDNYPPGFAYPDFGPKFHAEFYDPDRWAELFASAGVKYVVLTSKHHEGFTLWGSNSSWNWNAVDVGPKRDLVGPLAAAVRKRYLPEVIWSDGDWEAPSSYWNSTEFLAWLYNSSPIKDKVVVNDRWGSDCRCKHGDFWNCNDKFNPGTLQHHKWESCMSVDKHSWGYRRNMDYFDMMTPSEVIAGLMKSVSCGGNYLLNVGPTAAGWIMPSFQSLLRAVGVWLRLNGEAVYGSSPWRAQNDSLTPAIWYTTSNGVVYATMLKWPVNNILSLGSVETTPHTDVGNAGLSFLTVLEIDKTTRHYGSTSHTASLQPAITHSRVGAEVYRHQMIHTCWEHAQGLVFESITEFPINCLLSNHVARHIEVLMNFRHFWRSWAYVPILFQVTFIAFISYSTVRHQVFLTCPTILFPSGSQHIAIFDIC</sequence>
<evidence type="ECO:0000256" key="6">
    <source>
        <dbReference type="ARBA" id="ARBA00022801"/>
    </source>
</evidence>
<evidence type="ECO:0000256" key="7">
    <source>
        <dbReference type="ARBA" id="ARBA00023180"/>
    </source>
</evidence>
<dbReference type="InterPro" id="IPR031919">
    <property type="entry name" value="Fucosidase_C"/>
</dbReference>
<dbReference type="Proteomes" id="UP000694388">
    <property type="component" value="Unplaced"/>
</dbReference>
<evidence type="ECO:0000256" key="4">
    <source>
        <dbReference type="ARBA" id="ARBA00012662"/>
    </source>
</evidence>
<evidence type="ECO:0000256" key="9">
    <source>
        <dbReference type="SAM" id="Phobius"/>
    </source>
</evidence>
<feature type="chain" id="PRO_5044680516" description="alpha-L-fucosidase" evidence="10">
    <location>
        <begin position="19"/>
        <end position="497"/>
    </location>
</feature>
<reference evidence="13" key="1">
    <citation type="submission" date="2025-05" db="UniProtKB">
        <authorList>
            <consortium name="Ensembl"/>
        </authorList>
    </citation>
    <scope>IDENTIFICATION</scope>
</reference>
<evidence type="ECO:0000313" key="13">
    <source>
        <dbReference type="Ensembl" id="ENSEBUP00000015964.1"/>
    </source>
</evidence>
<dbReference type="SMART" id="SM00812">
    <property type="entry name" value="Alpha_L_fucos"/>
    <property type="match status" value="1"/>
</dbReference>
<dbReference type="InterPro" id="IPR018526">
    <property type="entry name" value="Glyco_hydro_29_CS"/>
</dbReference>
<dbReference type="AlphaFoldDB" id="A0A8C4QII4"/>
<dbReference type="GO" id="GO:0016139">
    <property type="term" value="P:glycoside catabolic process"/>
    <property type="evidence" value="ECO:0007669"/>
    <property type="project" value="TreeGrafter"/>
</dbReference>
<accession>A0A8C4QII4</accession>
<dbReference type="Pfam" id="PF16757">
    <property type="entry name" value="Fucosidase_C"/>
    <property type="match status" value="1"/>
</dbReference>
<keyword evidence="5 10" id="KW-0732">Signal</keyword>
<dbReference type="PRINTS" id="PR00741">
    <property type="entry name" value="GLHYDRLASE29"/>
</dbReference>
<feature type="transmembrane region" description="Helical" evidence="9">
    <location>
        <begin position="451"/>
        <end position="471"/>
    </location>
</feature>
<keyword evidence="7" id="KW-0325">Glycoprotein</keyword>
<evidence type="ECO:0000259" key="12">
    <source>
        <dbReference type="Pfam" id="PF16757"/>
    </source>
</evidence>
<feature type="domain" description="Alpha-L-fucosidase C-terminal" evidence="12">
    <location>
        <begin position="315"/>
        <end position="355"/>
    </location>
</feature>
<proteinExistence type="inferred from homology"/>
<dbReference type="Pfam" id="PF01120">
    <property type="entry name" value="Alpha_L_fucos"/>
    <property type="match status" value="1"/>
</dbReference>
<evidence type="ECO:0000256" key="2">
    <source>
        <dbReference type="ARBA" id="ARBA00007951"/>
    </source>
</evidence>
<dbReference type="Ensembl" id="ENSEBUT00000016558.1">
    <property type="protein sequence ID" value="ENSEBUP00000015982.1"/>
    <property type="gene ID" value="ENSEBUG00000010041.1"/>
</dbReference>
<dbReference type="SUPFAM" id="SSF51445">
    <property type="entry name" value="(Trans)glycosidases"/>
    <property type="match status" value="1"/>
</dbReference>
<keyword evidence="14" id="KW-1185">Reference proteome</keyword>
<comment type="subunit">
    <text evidence="3">Homotetramer.</text>
</comment>
<dbReference type="GO" id="GO:0006004">
    <property type="term" value="P:fucose metabolic process"/>
    <property type="evidence" value="ECO:0007669"/>
    <property type="project" value="InterPro"/>
</dbReference>